<dbReference type="Proteomes" id="UP001597549">
    <property type="component" value="Unassembled WGS sequence"/>
</dbReference>
<dbReference type="RefSeq" id="WP_379803573.1">
    <property type="nucleotide sequence ID" value="NZ_JBHUOL010000006.1"/>
</dbReference>
<dbReference type="EMBL" id="JBHUOL010000006">
    <property type="protein sequence ID" value="MFD2907430.1"/>
    <property type="molecule type" value="Genomic_DNA"/>
</dbReference>
<protein>
    <submittedName>
        <fullName evidence="1">Uncharacterized protein</fullName>
    </submittedName>
</protein>
<comment type="caution">
    <text evidence="1">The sequence shown here is derived from an EMBL/GenBank/DDBJ whole genome shotgun (WGS) entry which is preliminary data.</text>
</comment>
<keyword evidence="2" id="KW-1185">Reference proteome</keyword>
<evidence type="ECO:0000313" key="1">
    <source>
        <dbReference type="EMBL" id="MFD2907430.1"/>
    </source>
</evidence>
<accession>A0ABW5Z512</accession>
<organism evidence="1 2">
    <name type="scientific">Flavobacterium ardleyense</name>
    <dbReference type="NCBI Taxonomy" id="2038737"/>
    <lineage>
        <taxon>Bacteria</taxon>
        <taxon>Pseudomonadati</taxon>
        <taxon>Bacteroidota</taxon>
        <taxon>Flavobacteriia</taxon>
        <taxon>Flavobacteriales</taxon>
        <taxon>Flavobacteriaceae</taxon>
        <taxon>Flavobacterium</taxon>
    </lineage>
</organism>
<reference evidence="2" key="1">
    <citation type="journal article" date="2019" name="Int. J. Syst. Evol. Microbiol.">
        <title>The Global Catalogue of Microorganisms (GCM) 10K type strain sequencing project: providing services to taxonomists for standard genome sequencing and annotation.</title>
        <authorList>
            <consortium name="The Broad Institute Genomics Platform"/>
            <consortium name="The Broad Institute Genome Sequencing Center for Infectious Disease"/>
            <person name="Wu L."/>
            <person name="Ma J."/>
        </authorList>
    </citation>
    <scope>NUCLEOTIDE SEQUENCE [LARGE SCALE GENOMIC DNA]</scope>
    <source>
        <strain evidence="2">KCTC 52644</strain>
    </source>
</reference>
<gene>
    <name evidence="1" type="ORF">ACFSX9_01655</name>
</gene>
<proteinExistence type="predicted"/>
<evidence type="ECO:0000313" key="2">
    <source>
        <dbReference type="Proteomes" id="UP001597549"/>
    </source>
</evidence>
<name>A0ABW5Z512_9FLAO</name>
<sequence length="78" mass="8817">MVKLQELEIYPFTIHDSFIVSESELPIVKKIVLDSCIALFGVAPQLHKEALFEIEIEDKNDDYDDLSFGALSLLSNCD</sequence>